<dbReference type="InterPro" id="IPR037522">
    <property type="entry name" value="HD_GYP_dom"/>
</dbReference>
<feature type="domain" description="HD-GYP" evidence="1">
    <location>
        <begin position="79"/>
        <end position="270"/>
    </location>
</feature>
<evidence type="ECO:0000313" key="2">
    <source>
        <dbReference type="EMBL" id="QTA38924.1"/>
    </source>
</evidence>
<protein>
    <submittedName>
        <fullName evidence="2">HD domain-containing protein</fullName>
    </submittedName>
</protein>
<reference evidence="2 3" key="1">
    <citation type="submission" date="2021-03" db="EMBL/GenBank/DDBJ databases">
        <title>Thermosipho ferrireducens sp.nov., an anaerobic thermophilic iron-reducing bacterium isolated from a deep-sea hydrothermal sulfide deposits.</title>
        <authorList>
            <person name="Zeng X."/>
            <person name="Chen Y."/>
            <person name="Shao Z."/>
        </authorList>
    </citation>
    <scope>NUCLEOTIDE SEQUENCE [LARGE SCALE GENOMIC DNA]</scope>
    <source>
        <strain evidence="2 3">JL129W03</strain>
    </source>
</reference>
<dbReference type="CDD" id="cd00077">
    <property type="entry name" value="HDc"/>
    <property type="match status" value="1"/>
</dbReference>
<dbReference type="PANTHER" id="PTHR45228:SF4">
    <property type="entry name" value="LIPOPROTEIN"/>
    <property type="match status" value="1"/>
</dbReference>
<dbReference type="InterPro" id="IPR052020">
    <property type="entry name" value="Cyclic_di-GMP/3'3'-cGAMP_PDE"/>
</dbReference>
<dbReference type="SUPFAM" id="SSF109604">
    <property type="entry name" value="HD-domain/PDEase-like"/>
    <property type="match status" value="1"/>
</dbReference>
<dbReference type="Proteomes" id="UP000671862">
    <property type="component" value="Chromosome"/>
</dbReference>
<dbReference type="PROSITE" id="PS51832">
    <property type="entry name" value="HD_GYP"/>
    <property type="match status" value="1"/>
</dbReference>
<dbReference type="Gene3D" id="1.10.3210.10">
    <property type="entry name" value="Hypothetical protein af1432"/>
    <property type="match status" value="1"/>
</dbReference>
<proteinExistence type="predicted"/>
<sequence length="270" mass="31429">MSNELLSKLNSYVKNIEKVGFSHGEKEINVYFEEGKIIIEQKGQKIAIFKDDQNIYDEIGLLVSKIVDGHISLLPRKKVENLIIDLLVNIIVLSEIEDEEGFSHSQRMAKLAREFGKYIGFSEEEIRRLEIHAYLHDVGKISLEQLMLYSPTRITLFESNYQDHTVMGSVFLSMIDILWEYIPTVRHHHERWDGKGYPDGLKGEEIPYFARIISVLDYYDEITNFISSEWESRIKTPSEAVEMIQNLSGTYFDPKLVDKFVLMMRERGVV</sequence>
<evidence type="ECO:0000259" key="1">
    <source>
        <dbReference type="PROSITE" id="PS51832"/>
    </source>
</evidence>
<gene>
    <name evidence="2" type="ORF">JYK00_05525</name>
</gene>
<name>A0ABX7S9G2_9BACT</name>
<evidence type="ECO:0000313" key="3">
    <source>
        <dbReference type="Proteomes" id="UP000671862"/>
    </source>
</evidence>
<dbReference type="Pfam" id="PF13487">
    <property type="entry name" value="HD_5"/>
    <property type="match status" value="1"/>
</dbReference>
<dbReference type="PANTHER" id="PTHR45228">
    <property type="entry name" value="CYCLIC DI-GMP PHOSPHODIESTERASE TM_0186-RELATED"/>
    <property type="match status" value="1"/>
</dbReference>
<dbReference type="SMART" id="SM00471">
    <property type="entry name" value="HDc"/>
    <property type="match status" value="1"/>
</dbReference>
<keyword evidence="3" id="KW-1185">Reference proteome</keyword>
<dbReference type="EMBL" id="CP071446">
    <property type="protein sequence ID" value="QTA38924.1"/>
    <property type="molecule type" value="Genomic_DNA"/>
</dbReference>
<accession>A0ABX7S9G2</accession>
<organism evidence="2 3">
    <name type="scientific">Thermosipho ferrireducens</name>
    <dbReference type="NCBI Taxonomy" id="2571116"/>
    <lineage>
        <taxon>Bacteria</taxon>
        <taxon>Thermotogati</taxon>
        <taxon>Thermotogota</taxon>
        <taxon>Thermotogae</taxon>
        <taxon>Thermotogales</taxon>
        <taxon>Fervidobacteriaceae</taxon>
        <taxon>Thermosipho</taxon>
    </lineage>
</organism>
<dbReference type="InterPro" id="IPR003607">
    <property type="entry name" value="HD/PDEase_dom"/>
</dbReference>